<feature type="compositionally biased region" description="Basic and acidic residues" evidence="1">
    <location>
        <begin position="12"/>
        <end position="21"/>
    </location>
</feature>
<keyword evidence="2" id="KW-1133">Transmembrane helix</keyword>
<sequence length="129" mass="14336">MALISKPNNFDMEQHAHDHSNTRIPPPPAYGTPHPQQLQTSSSQVTIVTTGGFQQPEVVTAPVRNYDRTFSAIVGTICFLPTGICALILALNITGETHVEICTQEKDKFLHTTVNFNGALNFLPWFRQF</sequence>
<evidence type="ECO:0000256" key="1">
    <source>
        <dbReference type="SAM" id="MobiDB-lite"/>
    </source>
</evidence>
<dbReference type="EnsemblMetazoa" id="G11983.1">
    <property type="protein sequence ID" value="G11983.1:cds"/>
    <property type="gene ID" value="G11983"/>
</dbReference>
<evidence type="ECO:0000313" key="3">
    <source>
        <dbReference type="EnsemblMetazoa" id="G11983.1:cds"/>
    </source>
</evidence>
<accession>A0A8W8I2G1</accession>
<keyword evidence="2" id="KW-0812">Transmembrane</keyword>
<feature type="region of interest" description="Disordered" evidence="1">
    <location>
        <begin position="1"/>
        <end position="41"/>
    </location>
</feature>
<evidence type="ECO:0000256" key="2">
    <source>
        <dbReference type="SAM" id="Phobius"/>
    </source>
</evidence>
<organism evidence="3 4">
    <name type="scientific">Magallana gigas</name>
    <name type="common">Pacific oyster</name>
    <name type="synonym">Crassostrea gigas</name>
    <dbReference type="NCBI Taxonomy" id="29159"/>
    <lineage>
        <taxon>Eukaryota</taxon>
        <taxon>Metazoa</taxon>
        <taxon>Spiralia</taxon>
        <taxon>Lophotrochozoa</taxon>
        <taxon>Mollusca</taxon>
        <taxon>Bivalvia</taxon>
        <taxon>Autobranchia</taxon>
        <taxon>Pteriomorphia</taxon>
        <taxon>Ostreida</taxon>
        <taxon>Ostreoidea</taxon>
        <taxon>Ostreidae</taxon>
        <taxon>Magallana</taxon>
    </lineage>
</organism>
<name>A0A8W8I2G1_MAGGI</name>
<evidence type="ECO:0000313" key="4">
    <source>
        <dbReference type="Proteomes" id="UP000005408"/>
    </source>
</evidence>
<proteinExistence type="predicted"/>
<dbReference type="Proteomes" id="UP000005408">
    <property type="component" value="Unassembled WGS sequence"/>
</dbReference>
<feature type="transmembrane region" description="Helical" evidence="2">
    <location>
        <begin position="70"/>
        <end position="91"/>
    </location>
</feature>
<keyword evidence="2" id="KW-0472">Membrane</keyword>
<reference evidence="3" key="1">
    <citation type="submission" date="2022-08" db="UniProtKB">
        <authorList>
            <consortium name="EnsemblMetazoa"/>
        </authorList>
    </citation>
    <scope>IDENTIFICATION</scope>
    <source>
        <strain evidence="3">05x7-T-G4-1.051#20</strain>
    </source>
</reference>
<dbReference type="AlphaFoldDB" id="A0A8W8I2G1"/>
<protein>
    <submittedName>
        <fullName evidence="3">Uncharacterized protein</fullName>
    </submittedName>
</protein>
<keyword evidence="4" id="KW-1185">Reference proteome</keyword>